<dbReference type="Proteomes" id="UP000239522">
    <property type="component" value="Unassembled WGS sequence"/>
</dbReference>
<name>A0A2S7KL31_9FLAO</name>
<dbReference type="AlphaFoldDB" id="A0A2S7KL31"/>
<dbReference type="OrthoDB" id="1425941at2"/>
<accession>A0A2S7KL31</accession>
<evidence type="ECO:0000313" key="2">
    <source>
        <dbReference type="Proteomes" id="UP000239522"/>
    </source>
</evidence>
<protein>
    <submittedName>
        <fullName evidence="1">Uncharacterized protein</fullName>
    </submittedName>
</protein>
<comment type="caution">
    <text evidence="1">The sequence shown here is derived from an EMBL/GenBank/DDBJ whole genome shotgun (WGS) entry which is preliminary data.</text>
</comment>
<dbReference type="EMBL" id="MQUA01000014">
    <property type="protein sequence ID" value="PQB03334.1"/>
    <property type="molecule type" value="Genomic_DNA"/>
</dbReference>
<reference evidence="1 2" key="1">
    <citation type="submission" date="2016-11" db="EMBL/GenBank/DDBJ databases">
        <title>Trade-off between light-utilization and light-protection in marine flavobacteria.</title>
        <authorList>
            <person name="Kumagai Y."/>
        </authorList>
    </citation>
    <scope>NUCLEOTIDE SEQUENCE [LARGE SCALE GENOMIC DNA]</scope>
    <source>
        <strain evidence="1 2">ATCC 700397</strain>
    </source>
</reference>
<proteinExistence type="predicted"/>
<dbReference type="RefSeq" id="WP_104811253.1">
    <property type="nucleotide sequence ID" value="NZ_MQUA01000014.1"/>
</dbReference>
<evidence type="ECO:0000313" key="1">
    <source>
        <dbReference type="EMBL" id="PQB03334.1"/>
    </source>
</evidence>
<gene>
    <name evidence="1" type="ORF">BST83_18730</name>
</gene>
<keyword evidence="2" id="KW-1185">Reference proteome</keyword>
<organism evidence="1 2">
    <name type="scientific">Polaribacter filamentus</name>
    <dbReference type="NCBI Taxonomy" id="53483"/>
    <lineage>
        <taxon>Bacteria</taxon>
        <taxon>Pseudomonadati</taxon>
        <taxon>Bacteroidota</taxon>
        <taxon>Flavobacteriia</taxon>
        <taxon>Flavobacteriales</taxon>
        <taxon>Flavobacteriaceae</taxon>
    </lineage>
</organism>
<sequence length="75" mass="8978">MKSEDEIEYEMVIPKKSRQGKLIVATQKMINRKWEKDKKGNSLDKSISKIISISEFEMKIEYKKDYVMIFKKQSE</sequence>